<protein>
    <submittedName>
        <fullName evidence="1">Uncharacterized protein</fullName>
    </submittedName>
</protein>
<gene>
    <name evidence="1" type="ORF">ODALV1_LOCUS200</name>
</gene>
<dbReference type="InterPro" id="IPR031751">
    <property type="entry name" value="DUF4735"/>
</dbReference>
<proteinExistence type="predicted"/>
<evidence type="ECO:0000313" key="2">
    <source>
        <dbReference type="Proteomes" id="UP001642540"/>
    </source>
</evidence>
<dbReference type="PANTHER" id="PTHR33539:SF1">
    <property type="entry name" value="UPF0764 PROTEIN C16ORF89"/>
    <property type="match status" value="1"/>
</dbReference>
<sequence>MLRCPVVEVDVDVDGIVKLPLPLLNGENQIDKRFYSDGLSITELYYIEKGENWTSDPLQQETDVENQLPICLSKGFSLYKQKTTKAIEKVLQFYATHEDVVLREARDLAGLSILKAVEDKYARKFQTVPEISTWLQRTCNQVAPKEKEFCFKTTTIWNYHHKGNNWKSANIIDKIRSSSVAPIGQEKEYTVSVLNGHCQVALLTACQVPHVCEKTLYDPVPRSQYYLAHQILQRIFTEQSDCPEAKQFLSEEINDQLCSKMYQEAQLISEMGYPQALRDIFVEHVALCGFLRYPNFFREDWIKNIVSWQSESEYGCFVHDKGYLQRFWTSDAPITRRSSPEEKRKGLMPDEECLPHLTVYALSALAMSWDYMEENCE</sequence>
<dbReference type="Pfam" id="PF15882">
    <property type="entry name" value="DUF4735"/>
    <property type="match status" value="1"/>
</dbReference>
<dbReference type="EMBL" id="CAXLJM020000001">
    <property type="protein sequence ID" value="CAL8068294.1"/>
    <property type="molecule type" value="Genomic_DNA"/>
</dbReference>
<accession>A0ABP1PL69</accession>
<organism evidence="1 2">
    <name type="scientific">Orchesella dallaii</name>
    <dbReference type="NCBI Taxonomy" id="48710"/>
    <lineage>
        <taxon>Eukaryota</taxon>
        <taxon>Metazoa</taxon>
        <taxon>Ecdysozoa</taxon>
        <taxon>Arthropoda</taxon>
        <taxon>Hexapoda</taxon>
        <taxon>Collembola</taxon>
        <taxon>Entomobryomorpha</taxon>
        <taxon>Entomobryoidea</taxon>
        <taxon>Orchesellidae</taxon>
        <taxon>Orchesellinae</taxon>
        <taxon>Orchesella</taxon>
    </lineage>
</organism>
<reference evidence="1 2" key="1">
    <citation type="submission" date="2024-08" db="EMBL/GenBank/DDBJ databases">
        <authorList>
            <person name="Cucini C."/>
            <person name="Frati F."/>
        </authorList>
    </citation>
    <scope>NUCLEOTIDE SEQUENCE [LARGE SCALE GENOMIC DNA]</scope>
</reference>
<comment type="caution">
    <text evidence="1">The sequence shown here is derived from an EMBL/GenBank/DDBJ whole genome shotgun (WGS) entry which is preliminary data.</text>
</comment>
<evidence type="ECO:0000313" key="1">
    <source>
        <dbReference type="EMBL" id="CAL8068294.1"/>
    </source>
</evidence>
<keyword evidence="2" id="KW-1185">Reference proteome</keyword>
<dbReference type="Proteomes" id="UP001642540">
    <property type="component" value="Unassembled WGS sequence"/>
</dbReference>
<name>A0ABP1PL69_9HEXA</name>
<dbReference type="PANTHER" id="PTHR33539">
    <property type="entry name" value="UPF0764 PROTEIN C16ORF89"/>
    <property type="match status" value="1"/>
</dbReference>